<sequence>MPDRFEGLDTHHRYGVVDMRSVNCEYLIKRDTPEALVLSILCDFKGHDPQEIVKIF</sequence>
<organism evidence="1">
    <name type="scientific">Candidatus Kentrum sp. FW</name>
    <dbReference type="NCBI Taxonomy" id="2126338"/>
    <lineage>
        <taxon>Bacteria</taxon>
        <taxon>Pseudomonadati</taxon>
        <taxon>Pseudomonadota</taxon>
        <taxon>Gammaproteobacteria</taxon>
        <taxon>Candidatus Kentrum</taxon>
    </lineage>
</organism>
<evidence type="ECO:0000313" key="1">
    <source>
        <dbReference type="EMBL" id="VFJ60406.1"/>
    </source>
</evidence>
<accession>A0A450T240</accession>
<gene>
    <name evidence="1" type="ORF">BECKFW1821A_GA0114235_11022</name>
    <name evidence="2" type="ORF">BECKFW1821B_GA0114236_11923</name>
</gene>
<proteinExistence type="predicted"/>
<name>A0A450T240_9GAMM</name>
<dbReference type="AlphaFoldDB" id="A0A450T240"/>
<dbReference type="EMBL" id="CAADFD010000192">
    <property type="protein sequence ID" value="VFJ70576.1"/>
    <property type="molecule type" value="Genomic_DNA"/>
</dbReference>
<protein>
    <submittedName>
        <fullName evidence="1">Uncharacterized protein</fullName>
    </submittedName>
</protein>
<reference evidence="1" key="1">
    <citation type="submission" date="2019-02" db="EMBL/GenBank/DDBJ databases">
        <authorList>
            <person name="Gruber-Vodicka R. H."/>
            <person name="Seah K. B. B."/>
        </authorList>
    </citation>
    <scope>NUCLEOTIDE SEQUENCE</scope>
    <source>
        <strain evidence="2">BECK_BZ106</strain>
        <strain evidence="1">BECK_BZ15</strain>
    </source>
</reference>
<evidence type="ECO:0000313" key="2">
    <source>
        <dbReference type="EMBL" id="VFJ70576.1"/>
    </source>
</evidence>
<dbReference type="EMBL" id="CAADEW010000102">
    <property type="protein sequence ID" value="VFJ60406.1"/>
    <property type="molecule type" value="Genomic_DNA"/>
</dbReference>